<dbReference type="SUPFAM" id="SSF48452">
    <property type="entry name" value="TPR-like"/>
    <property type="match status" value="1"/>
</dbReference>
<comment type="caution">
    <text evidence="8">The sequence shown here is derived from an EMBL/GenBank/DDBJ whole genome shotgun (WGS) entry which is preliminary data.</text>
</comment>
<keyword evidence="3" id="KW-0732">Signal</keyword>
<dbReference type="InterPro" id="IPR033985">
    <property type="entry name" value="SusD-like_N"/>
</dbReference>
<keyword evidence="9" id="KW-1185">Reference proteome</keyword>
<organism evidence="8 9">
    <name type="scientific">Sphingobacterium tenebrionis</name>
    <dbReference type="NCBI Taxonomy" id="3111775"/>
    <lineage>
        <taxon>Bacteria</taxon>
        <taxon>Pseudomonadati</taxon>
        <taxon>Bacteroidota</taxon>
        <taxon>Sphingobacteriia</taxon>
        <taxon>Sphingobacteriales</taxon>
        <taxon>Sphingobacteriaceae</taxon>
        <taxon>Sphingobacterium</taxon>
    </lineage>
</organism>
<feature type="domain" description="RagB/SusD" evidence="6">
    <location>
        <begin position="316"/>
        <end position="442"/>
    </location>
</feature>
<evidence type="ECO:0000259" key="6">
    <source>
        <dbReference type="Pfam" id="PF07980"/>
    </source>
</evidence>
<evidence type="ECO:0000256" key="2">
    <source>
        <dbReference type="ARBA" id="ARBA00006275"/>
    </source>
</evidence>
<dbReference type="Pfam" id="PF14322">
    <property type="entry name" value="SusD-like_3"/>
    <property type="match status" value="1"/>
</dbReference>
<proteinExistence type="inferred from homology"/>
<evidence type="ECO:0000313" key="9">
    <source>
        <dbReference type="Proteomes" id="UP001363035"/>
    </source>
</evidence>
<protein>
    <submittedName>
        <fullName evidence="8">RagB/SusD family nutrient uptake outer membrane protein</fullName>
    </submittedName>
</protein>
<evidence type="ECO:0000313" key="8">
    <source>
        <dbReference type="EMBL" id="MEI5984430.1"/>
    </source>
</evidence>
<comment type="subcellular location">
    <subcellularLocation>
        <location evidence="1">Cell outer membrane</location>
    </subcellularLocation>
</comment>
<dbReference type="InterPro" id="IPR012944">
    <property type="entry name" value="SusD_RagB_dom"/>
</dbReference>
<evidence type="ECO:0000259" key="7">
    <source>
        <dbReference type="Pfam" id="PF14322"/>
    </source>
</evidence>
<dbReference type="RefSeq" id="WP_180268416.1">
    <property type="nucleotide sequence ID" value="NZ_JAYLLN010000009.1"/>
</dbReference>
<dbReference type="EMBL" id="JAYLLN010000009">
    <property type="protein sequence ID" value="MEI5984430.1"/>
    <property type="molecule type" value="Genomic_DNA"/>
</dbReference>
<name>A0ABU8I416_9SPHI</name>
<comment type="similarity">
    <text evidence="2">Belongs to the SusD family.</text>
</comment>
<dbReference type="Pfam" id="PF07980">
    <property type="entry name" value="SusD_RagB"/>
    <property type="match status" value="1"/>
</dbReference>
<dbReference type="Gene3D" id="1.25.40.390">
    <property type="match status" value="1"/>
</dbReference>
<evidence type="ECO:0000256" key="4">
    <source>
        <dbReference type="ARBA" id="ARBA00023136"/>
    </source>
</evidence>
<evidence type="ECO:0000256" key="3">
    <source>
        <dbReference type="ARBA" id="ARBA00022729"/>
    </source>
</evidence>
<sequence>MKSTTKILASFLFLAVYLMVNSCGKDFLDRASETEIPEDQISAEATRIEGQVNGLYASLKSGALYGGRYLIYNDIRGDEFLNRAQNGVTGFTVYLFTNDPADSYVGGFWVAGYLTINRVNIFLDEMAKLGPNIITDAKKKEYIAEAKFVRAMAYYALVQLFAKPYVADNGASKGIPLRLKPEKTTENNAIQRSTVKAIYDQILKDLNESEIDVPMSHSNGYRTSTRAHKNTVIAFKTRIYLAMKNFPKVIEEGNKLVTATAPFKTKTGTHQELLGRVATVYADRISAERILSFPFELTNVPGTQNQLSYYYNIGNLEYHINTSGTGIYNNPNWPATDARKRDLTDLYANTFRYLTKFTDVETYLDWVPAIRYAEVLLNLAEAEAEEGDEARALALLKAIRHRSDANYVFPTFDSRAKLVEAILLERRIELLGEGFRIPDLQRRNMPIVSVGAAKSILPTDPEYIFPIPLREIIDNPDINK</sequence>
<reference evidence="8 9" key="1">
    <citation type="submission" date="2024-01" db="EMBL/GenBank/DDBJ databases">
        <title>Sphingobacterium tenebrionis sp. nov., a novel endophyte isolated from tenebrio molitor intestines.</title>
        <authorList>
            <person name="Zhang C."/>
        </authorList>
    </citation>
    <scope>NUCLEOTIDE SEQUENCE [LARGE SCALE GENOMIC DNA]</scope>
    <source>
        <strain evidence="8 9">PU5-4</strain>
    </source>
</reference>
<gene>
    <name evidence="8" type="ORF">VJ786_05890</name>
</gene>
<keyword evidence="5" id="KW-0998">Cell outer membrane</keyword>
<accession>A0ABU8I416</accession>
<evidence type="ECO:0000256" key="1">
    <source>
        <dbReference type="ARBA" id="ARBA00004442"/>
    </source>
</evidence>
<dbReference type="InterPro" id="IPR011990">
    <property type="entry name" value="TPR-like_helical_dom_sf"/>
</dbReference>
<keyword evidence="4" id="KW-0472">Membrane</keyword>
<dbReference type="CDD" id="cd08977">
    <property type="entry name" value="SusD"/>
    <property type="match status" value="1"/>
</dbReference>
<evidence type="ECO:0000256" key="5">
    <source>
        <dbReference type="ARBA" id="ARBA00023237"/>
    </source>
</evidence>
<feature type="domain" description="SusD-like N-terminal" evidence="7">
    <location>
        <begin position="26"/>
        <end position="241"/>
    </location>
</feature>
<dbReference type="Proteomes" id="UP001363035">
    <property type="component" value="Unassembled WGS sequence"/>
</dbReference>